<protein>
    <submittedName>
        <fullName evidence="1">Uncharacterized protein</fullName>
    </submittedName>
</protein>
<keyword evidence="2" id="KW-1185">Reference proteome</keyword>
<proteinExistence type="predicted"/>
<sequence length="173" mass="19961">MYESKASKQKLPFFNEFHPERVIIASRAYYNTLYGHYGEGIVTGFKEIRYVCGLSLNENECAREFSSFASFLKRLCLDLLLLTRISSSSHANPQLFEGVPEGYQKSKVERNLQKTFEVYDSYADSHPENAYRLHTEHMFDPQKNATLARNILGFLQEEPTLPIAFTRMPGWSS</sequence>
<comment type="caution">
    <text evidence="1">The sequence shown here is derived from an EMBL/GenBank/DDBJ whole genome shotgun (WGS) entry which is preliminary data.</text>
</comment>
<reference evidence="2" key="1">
    <citation type="journal article" date="2016" name="Nat. Commun.">
        <title>The Gonium pectorale genome demonstrates co-option of cell cycle regulation during the evolution of multicellularity.</title>
        <authorList>
            <person name="Hanschen E.R."/>
            <person name="Marriage T.N."/>
            <person name="Ferris P.J."/>
            <person name="Hamaji T."/>
            <person name="Toyoda A."/>
            <person name="Fujiyama A."/>
            <person name="Neme R."/>
            <person name="Noguchi H."/>
            <person name="Minakuchi Y."/>
            <person name="Suzuki M."/>
            <person name="Kawai-Toyooka H."/>
            <person name="Smith D.R."/>
            <person name="Sparks H."/>
            <person name="Anderson J."/>
            <person name="Bakaric R."/>
            <person name="Luria V."/>
            <person name="Karger A."/>
            <person name="Kirschner M.W."/>
            <person name="Durand P.M."/>
            <person name="Michod R.E."/>
            <person name="Nozaki H."/>
            <person name="Olson B.J."/>
        </authorList>
    </citation>
    <scope>NUCLEOTIDE SEQUENCE [LARGE SCALE GENOMIC DNA]</scope>
    <source>
        <strain evidence="2">NIES-2863</strain>
    </source>
</reference>
<dbReference type="Proteomes" id="UP000075714">
    <property type="component" value="Unassembled WGS sequence"/>
</dbReference>
<organism evidence="1 2">
    <name type="scientific">Gonium pectorale</name>
    <name type="common">Green alga</name>
    <dbReference type="NCBI Taxonomy" id="33097"/>
    <lineage>
        <taxon>Eukaryota</taxon>
        <taxon>Viridiplantae</taxon>
        <taxon>Chlorophyta</taxon>
        <taxon>core chlorophytes</taxon>
        <taxon>Chlorophyceae</taxon>
        <taxon>CS clade</taxon>
        <taxon>Chlamydomonadales</taxon>
        <taxon>Volvocaceae</taxon>
        <taxon>Gonium</taxon>
    </lineage>
</organism>
<accession>A0A150GXX1</accession>
<dbReference type="AlphaFoldDB" id="A0A150GXX1"/>
<gene>
    <name evidence="1" type="ORF">GPECTOR_4g745</name>
</gene>
<dbReference type="OrthoDB" id="530572at2759"/>
<evidence type="ECO:0000313" key="1">
    <source>
        <dbReference type="EMBL" id="KXZ54679.1"/>
    </source>
</evidence>
<name>A0A150GXX1_GONPE</name>
<evidence type="ECO:0000313" key="2">
    <source>
        <dbReference type="Proteomes" id="UP000075714"/>
    </source>
</evidence>
<dbReference type="EMBL" id="LSYV01000005">
    <property type="protein sequence ID" value="KXZ54679.1"/>
    <property type="molecule type" value="Genomic_DNA"/>
</dbReference>